<name>A0A811Q9T8_9POAL</name>
<reference evidence="3" key="1">
    <citation type="submission" date="2020-10" db="EMBL/GenBank/DDBJ databases">
        <authorList>
            <person name="Han B."/>
            <person name="Lu T."/>
            <person name="Zhao Q."/>
            <person name="Huang X."/>
            <person name="Zhao Y."/>
        </authorList>
    </citation>
    <scope>NUCLEOTIDE SEQUENCE</scope>
</reference>
<evidence type="ECO:0000313" key="4">
    <source>
        <dbReference type="Proteomes" id="UP000604825"/>
    </source>
</evidence>
<feature type="compositionally biased region" description="Polar residues" evidence="1">
    <location>
        <begin position="431"/>
        <end position="450"/>
    </location>
</feature>
<evidence type="ECO:0000313" key="3">
    <source>
        <dbReference type="EMBL" id="CAD6257426.1"/>
    </source>
</evidence>
<dbReference type="SUPFAM" id="SSF54001">
    <property type="entry name" value="Cysteine proteinases"/>
    <property type="match status" value="1"/>
</dbReference>
<keyword evidence="4" id="KW-1185">Reference proteome</keyword>
<sequence length="664" mass="74681">MATAEYRGQPSPSSGIVTMDTAADGGLLRTPIGNRVQNESKVTVDSGTRVHTKKVQGGTKKQKYMHLINSTVSFVNAIKALSSDHKDAIKSMGFGGLLRMPGTCLIRQMIDKIANRYQISNQCFFICGQDGPIYLEDVRDIMGLQIEGIDVFKHVNQEEVKDEDKKVDIELMKRYEDADHLLTISKLKQMMMKSGTPDDDFKRLFVLFTIGVILAPTVKPYIKASYLPVVRKISDIPKFNWGQFTLTHLLTSCNNYIVKKRANIQGNLTLLQFWYWERVIAYTKYGINYETIQPPLMARWTEDNAGLRWHAFDQAGLDGGTVQQQILQLPQSIVDPSTPTSAQGQPSMATSSQVRLSMPNLHKFGYANMASVALSNVGFDILEFNKKYQLQESPQILVKKSAPGGPLHFSHALARINAEAHTKTKVKMEKNTQQQNSPSTQHQGDASTHITSRKPIVDNDYKVSPIDTEARCFIVMSYDHAKVVQIGDHAKVVQIGDHVLTTKQLRPNFTDGFIVDEVINAYVDFSNVETEEASFITTFQAWKLPTNNLGDQRLIFKKLIADKCVQRHLVFVPMHINKNHWALLVLNFIKKEVQLLNFLASTRGENQEKALEEEYYANNPDEQRQHEQAENSSDVQIIETKTPNPEDSTKEGKGTKGTGSEKGT</sequence>
<dbReference type="InterPro" id="IPR019557">
    <property type="entry name" value="AminoTfrase-like_pln_mobile"/>
</dbReference>
<gene>
    <name evidence="3" type="ORF">NCGR_LOCUS40911</name>
</gene>
<feature type="region of interest" description="Disordered" evidence="1">
    <location>
        <begin position="425"/>
        <end position="451"/>
    </location>
</feature>
<dbReference type="Gene3D" id="3.40.395.10">
    <property type="entry name" value="Adenoviral Proteinase, Chain A"/>
    <property type="match status" value="1"/>
</dbReference>
<feature type="region of interest" description="Disordered" evidence="1">
    <location>
        <begin position="617"/>
        <end position="664"/>
    </location>
</feature>
<dbReference type="PANTHER" id="PTHR34835">
    <property type="entry name" value="OS07G0283600 PROTEIN-RELATED"/>
    <property type="match status" value="1"/>
</dbReference>
<protein>
    <recommendedName>
        <fullName evidence="2">Aminotransferase-like plant mobile domain-containing protein</fullName>
    </recommendedName>
</protein>
<dbReference type="InterPro" id="IPR038765">
    <property type="entry name" value="Papain-like_cys_pep_sf"/>
</dbReference>
<dbReference type="AlphaFoldDB" id="A0A811Q9T8"/>
<feature type="compositionally biased region" description="Polar residues" evidence="1">
    <location>
        <begin position="630"/>
        <end position="646"/>
    </location>
</feature>
<feature type="domain" description="Aminotransferase-like plant mobile" evidence="2">
    <location>
        <begin position="107"/>
        <end position="303"/>
    </location>
</feature>
<feature type="compositionally biased region" description="Gly residues" evidence="1">
    <location>
        <begin position="655"/>
        <end position="664"/>
    </location>
</feature>
<organism evidence="3 4">
    <name type="scientific">Miscanthus lutarioriparius</name>
    <dbReference type="NCBI Taxonomy" id="422564"/>
    <lineage>
        <taxon>Eukaryota</taxon>
        <taxon>Viridiplantae</taxon>
        <taxon>Streptophyta</taxon>
        <taxon>Embryophyta</taxon>
        <taxon>Tracheophyta</taxon>
        <taxon>Spermatophyta</taxon>
        <taxon>Magnoliopsida</taxon>
        <taxon>Liliopsida</taxon>
        <taxon>Poales</taxon>
        <taxon>Poaceae</taxon>
        <taxon>PACMAD clade</taxon>
        <taxon>Panicoideae</taxon>
        <taxon>Andropogonodae</taxon>
        <taxon>Andropogoneae</taxon>
        <taxon>Saccharinae</taxon>
        <taxon>Miscanthus</taxon>
    </lineage>
</organism>
<dbReference type="Proteomes" id="UP000604825">
    <property type="component" value="Unassembled WGS sequence"/>
</dbReference>
<evidence type="ECO:0000259" key="2">
    <source>
        <dbReference type="Pfam" id="PF10536"/>
    </source>
</evidence>
<comment type="caution">
    <text evidence="3">The sequence shown here is derived from an EMBL/GenBank/DDBJ whole genome shotgun (WGS) entry which is preliminary data.</text>
</comment>
<accession>A0A811Q9T8</accession>
<dbReference type="Pfam" id="PF10536">
    <property type="entry name" value="PMD"/>
    <property type="match status" value="1"/>
</dbReference>
<evidence type="ECO:0000256" key="1">
    <source>
        <dbReference type="SAM" id="MobiDB-lite"/>
    </source>
</evidence>
<dbReference type="EMBL" id="CAJGYO010000010">
    <property type="protein sequence ID" value="CAD6257426.1"/>
    <property type="molecule type" value="Genomic_DNA"/>
</dbReference>
<dbReference type="PANTHER" id="PTHR34835:SF34">
    <property type="entry name" value="OS08G0555500 PROTEIN"/>
    <property type="match status" value="1"/>
</dbReference>
<proteinExistence type="predicted"/>
<dbReference type="OrthoDB" id="695768at2759"/>